<organism evidence="1">
    <name type="scientific">Rhizophora mucronata</name>
    <name type="common">Asiatic mangrove</name>
    <dbReference type="NCBI Taxonomy" id="61149"/>
    <lineage>
        <taxon>Eukaryota</taxon>
        <taxon>Viridiplantae</taxon>
        <taxon>Streptophyta</taxon>
        <taxon>Embryophyta</taxon>
        <taxon>Tracheophyta</taxon>
        <taxon>Spermatophyta</taxon>
        <taxon>Magnoliopsida</taxon>
        <taxon>eudicotyledons</taxon>
        <taxon>Gunneridae</taxon>
        <taxon>Pentapetalae</taxon>
        <taxon>rosids</taxon>
        <taxon>fabids</taxon>
        <taxon>Malpighiales</taxon>
        <taxon>Rhizophoraceae</taxon>
        <taxon>Rhizophora</taxon>
    </lineage>
</organism>
<protein>
    <submittedName>
        <fullName evidence="1">Uncharacterized protein LOC105645849 isoform X1</fullName>
    </submittedName>
</protein>
<reference evidence="1" key="1">
    <citation type="submission" date="2018-02" db="EMBL/GenBank/DDBJ databases">
        <title>Rhizophora mucronata_Transcriptome.</title>
        <authorList>
            <person name="Meera S.P."/>
            <person name="Sreeshan A."/>
            <person name="Augustine A."/>
        </authorList>
    </citation>
    <scope>NUCLEOTIDE SEQUENCE</scope>
    <source>
        <tissue evidence="1">Leaf</tissue>
    </source>
</reference>
<evidence type="ECO:0000313" key="1">
    <source>
        <dbReference type="EMBL" id="MBX16017.1"/>
    </source>
</evidence>
<dbReference type="EMBL" id="GGEC01035533">
    <property type="protein sequence ID" value="MBX16017.1"/>
    <property type="molecule type" value="Transcribed_RNA"/>
</dbReference>
<sequence length="58" mass="6824">MPFLWYKCMFTNLSSIKIMLDSPSGAEDISTYCIRIKRVFSCSICIYCNLEFLSPAWW</sequence>
<proteinExistence type="predicted"/>
<accession>A0A2P2LDH0</accession>
<dbReference type="AlphaFoldDB" id="A0A2P2LDH0"/>
<name>A0A2P2LDH0_RHIMU</name>